<name>A0ABN1GW99_9ACTN</name>
<dbReference type="PANTHER" id="PTHR12993">
    <property type="entry name" value="N-ACETYLGLUCOSAMINYL-PHOSPHATIDYLINOSITOL DE-N-ACETYLASE-RELATED"/>
    <property type="match status" value="1"/>
</dbReference>
<gene>
    <name evidence="2" type="ORF">GCM10009547_25460</name>
</gene>
<protein>
    <submittedName>
        <fullName evidence="2">PIG-L family deacetylase</fullName>
    </submittedName>
</protein>
<evidence type="ECO:0000313" key="3">
    <source>
        <dbReference type="Proteomes" id="UP001500957"/>
    </source>
</evidence>
<evidence type="ECO:0000313" key="2">
    <source>
        <dbReference type="EMBL" id="GAA0621654.1"/>
    </source>
</evidence>
<dbReference type="EMBL" id="BAAAHE010000020">
    <property type="protein sequence ID" value="GAA0621654.1"/>
    <property type="molecule type" value="Genomic_DNA"/>
</dbReference>
<keyword evidence="3" id="KW-1185">Reference proteome</keyword>
<dbReference type="SUPFAM" id="SSF102588">
    <property type="entry name" value="LmbE-like"/>
    <property type="match status" value="1"/>
</dbReference>
<proteinExistence type="predicted"/>
<dbReference type="Pfam" id="PF02585">
    <property type="entry name" value="PIG-L"/>
    <property type="match status" value="1"/>
</dbReference>
<dbReference type="PANTHER" id="PTHR12993:SF28">
    <property type="entry name" value="LMBE FAMILY PROTEIN"/>
    <property type="match status" value="1"/>
</dbReference>
<dbReference type="InterPro" id="IPR024078">
    <property type="entry name" value="LmbE-like_dom_sf"/>
</dbReference>
<organism evidence="2 3">
    <name type="scientific">Sporichthya brevicatena</name>
    <dbReference type="NCBI Taxonomy" id="171442"/>
    <lineage>
        <taxon>Bacteria</taxon>
        <taxon>Bacillati</taxon>
        <taxon>Actinomycetota</taxon>
        <taxon>Actinomycetes</taxon>
        <taxon>Sporichthyales</taxon>
        <taxon>Sporichthyaceae</taxon>
        <taxon>Sporichthya</taxon>
    </lineage>
</organism>
<reference evidence="2 3" key="1">
    <citation type="journal article" date="2019" name="Int. J. Syst. Evol. Microbiol.">
        <title>The Global Catalogue of Microorganisms (GCM) 10K type strain sequencing project: providing services to taxonomists for standard genome sequencing and annotation.</title>
        <authorList>
            <consortium name="The Broad Institute Genomics Platform"/>
            <consortium name="The Broad Institute Genome Sequencing Center for Infectious Disease"/>
            <person name="Wu L."/>
            <person name="Ma J."/>
        </authorList>
    </citation>
    <scope>NUCLEOTIDE SEQUENCE [LARGE SCALE GENOMIC DNA]</scope>
    <source>
        <strain evidence="2 3">JCM 10671</strain>
    </source>
</reference>
<accession>A0ABN1GW99</accession>
<dbReference type="InterPro" id="IPR003737">
    <property type="entry name" value="GlcNAc_PI_deacetylase-related"/>
</dbReference>
<keyword evidence="1" id="KW-0862">Zinc</keyword>
<dbReference type="Gene3D" id="3.40.50.10320">
    <property type="entry name" value="LmbE-like"/>
    <property type="match status" value="1"/>
</dbReference>
<comment type="caution">
    <text evidence="2">The sequence shown here is derived from an EMBL/GenBank/DDBJ whole genome shotgun (WGS) entry which is preliminary data.</text>
</comment>
<dbReference type="Proteomes" id="UP001500957">
    <property type="component" value="Unassembled WGS sequence"/>
</dbReference>
<evidence type="ECO:0000256" key="1">
    <source>
        <dbReference type="ARBA" id="ARBA00022833"/>
    </source>
</evidence>
<sequence length="268" mass="29403">MGISFDSRPNYPDRRAEFTRGVPRLLLDMTDVTPEQTRVLVVTAHPDDVDYGVAGSIARWTAEGIEVAYCIVTDGDAGGSDPSITRAEMAAQRREEQLKAASVVGVRQVEFLGYPDGRLTVSLELRRDISRVIRQFRPTRVITQNPIRDLRSMYGSHPDHTATGEATFCAVYPDARNEFAHPELVAAEGLAPHTVSEIWMLAPGGGDVTVDITDTFDRKMAALWAHVSQTAHLTDLEDRMRAWATAQAAAGNLPAGRLGESFVVLDTR</sequence>